<feature type="compositionally biased region" description="Basic residues" evidence="1">
    <location>
        <begin position="649"/>
        <end position="666"/>
    </location>
</feature>
<feature type="compositionally biased region" description="Acidic residues" evidence="1">
    <location>
        <begin position="372"/>
        <end position="383"/>
    </location>
</feature>
<dbReference type="AlphaFoldDB" id="A0A0L0BNV1"/>
<dbReference type="STRING" id="7375.A0A0L0BNV1"/>
<evidence type="ECO:0000313" key="3">
    <source>
        <dbReference type="Proteomes" id="UP000037069"/>
    </source>
</evidence>
<feature type="compositionally biased region" description="Basic and acidic residues" evidence="1">
    <location>
        <begin position="500"/>
        <end position="517"/>
    </location>
</feature>
<organism evidence="2 3">
    <name type="scientific">Lucilia cuprina</name>
    <name type="common">Green bottle fly</name>
    <name type="synonym">Australian sheep blowfly</name>
    <dbReference type="NCBI Taxonomy" id="7375"/>
    <lineage>
        <taxon>Eukaryota</taxon>
        <taxon>Metazoa</taxon>
        <taxon>Ecdysozoa</taxon>
        <taxon>Arthropoda</taxon>
        <taxon>Hexapoda</taxon>
        <taxon>Insecta</taxon>
        <taxon>Pterygota</taxon>
        <taxon>Neoptera</taxon>
        <taxon>Endopterygota</taxon>
        <taxon>Diptera</taxon>
        <taxon>Brachycera</taxon>
        <taxon>Muscomorpha</taxon>
        <taxon>Oestroidea</taxon>
        <taxon>Calliphoridae</taxon>
        <taxon>Luciliinae</taxon>
        <taxon>Lucilia</taxon>
    </lineage>
</organism>
<feature type="compositionally biased region" description="Basic and acidic residues" evidence="1">
    <location>
        <begin position="477"/>
        <end position="487"/>
    </location>
</feature>
<gene>
    <name evidence="2" type="ORF">FF38_04015</name>
</gene>
<feature type="compositionally biased region" description="Basic and acidic residues" evidence="1">
    <location>
        <begin position="667"/>
        <end position="686"/>
    </location>
</feature>
<dbReference type="EMBL" id="JRES01001582">
    <property type="protein sequence ID" value="KNC21732.1"/>
    <property type="molecule type" value="Genomic_DNA"/>
</dbReference>
<sequence length="765" mass="86589">MFSGGDSSEGINSLNQLGAYGFVNQVAVTNAMAAGQNIDWAQLAQQWIQMRDNSTIETKMDYNTARADNVSGPSCNNLKFEEKGEADMDMDDEEQTDEKTAQRANNEYNASSAVSNLNQWFYSEGTSQIVPQSANNNQWNAWPNREIMTESNKNVNRGPNPTAHIPSLLKMTVPHPNDIRVMPDTVNQAENNSNMMDAAKRKGLPAWIREGLEKMEREKQKQLEKEQQKKDNTNSFDEDNASPKDILPKTLNPANGSFAVLDEESTDNEDTAVTKSTKNEAEVDFKKDSEEDETLISSVAKTYEQKLADLMTVVRRILTELLLEATNEEISKVAEETIKTFKTKASSAQVIRKSALSTLTGKLGLAAYGDSSSEDNSDEDDDEHNSSKKATGQSESENDSEEEIRNIIRSKRRAFIKTSEEIEERVATAAAREEEKLKYFSRKEEEEEREHHRKKQERSTLREPPSSSHGGNNIFKGYEKDFGEITDTKIQNLNGKRQRDRSSRRERTTRFSDNKDKYVSLPNAATFLTNINTATNSGTAAPLSNNIQRQNIPDINGLLPNYTNTGMTNVLNAADAALEKVLKGKSSSSTEKQSRRHDRDRNYLPSKKRQRTNDSKNSRSRSKSSSSSSTSSSSSSTSSDSDSSSTSRSSHHSKYNHRSATKHKSHSSSDRHYEKPHKDHRGDRKYSSSSSSYRKKDRESKNRRYHRNGSSDSEDEYRRRHKYDSHYSRNSSHSRSYTSTRRDRDREHSRSQSRSSYSSSSTRRQ</sequence>
<feature type="compositionally biased region" description="Low complexity" evidence="1">
    <location>
        <begin position="752"/>
        <end position="765"/>
    </location>
</feature>
<feature type="compositionally biased region" description="Low complexity" evidence="1">
    <location>
        <begin position="728"/>
        <end position="739"/>
    </location>
</feature>
<dbReference type="OMA" id="QFNGKRP"/>
<feature type="compositionally biased region" description="Acidic residues" evidence="1">
    <location>
        <begin position="87"/>
        <end position="96"/>
    </location>
</feature>
<feature type="region of interest" description="Disordered" evidence="1">
    <location>
        <begin position="369"/>
        <end position="404"/>
    </location>
</feature>
<dbReference type="Proteomes" id="UP000037069">
    <property type="component" value="Unassembled WGS sequence"/>
</dbReference>
<feature type="region of interest" description="Disordered" evidence="1">
    <location>
        <begin position="66"/>
        <end position="101"/>
    </location>
</feature>
<evidence type="ECO:0000256" key="1">
    <source>
        <dbReference type="SAM" id="MobiDB-lite"/>
    </source>
</evidence>
<dbReference type="OrthoDB" id="10065820at2759"/>
<reference evidence="2 3" key="1">
    <citation type="journal article" date="2015" name="Nat. Commun.">
        <title>Lucilia cuprina genome unlocks parasitic fly biology to underpin future interventions.</title>
        <authorList>
            <person name="Anstead C.A."/>
            <person name="Korhonen P.K."/>
            <person name="Young N.D."/>
            <person name="Hall R.S."/>
            <person name="Jex A.R."/>
            <person name="Murali S.C."/>
            <person name="Hughes D.S."/>
            <person name="Lee S.F."/>
            <person name="Perry T."/>
            <person name="Stroehlein A.J."/>
            <person name="Ansell B.R."/>
            <person name="Breugelmans B."/>
            <person name="Hofmann A."/>
            <person name="Qu J."/>
            <person name="Dugan S."/>
            <person name="Lee S.L."/>
            <person name="Chao H."/>
            <person name="Dinh H."/>
            <person name="Han Y."/>
            <person name="Doddapaneni H.V."/>
            <person name="Worley K.C."/>
            <person name="Muzny D.M."/>
            <person name="Ioannidis P."/>
            <person name="Waterhouse R.M."/>
            <person name="Zdobnov E.M."/>
            <person name="James P.J."/>
            <person name="Bagnall N.H."/>
            <person name="Kotze A.C."/>
            <person name="Gibbs R.A."/>
            <person name="Richards S."/>
            <person name="Batterham P."/>
            <person name="Gasser R.B."/>
        </authorList>
    </citation>
    <scope>NUCLEOTIDE SEQUENCE [LARGE SCALE GENOMIC DNA]</scope>
    <source>
        <strain evidence="2 3">LS</strain>
        <tissue evidence="2">Full body</tissue>
    </source>
</reference>
<feature type="region of interest" description="Disordered" evidence="1">
    <location>
        <begin position="441"/>
        <end position="517"/>
    </location>
</feature>
<dbReference type="Pfam" id="PF15996">
    <property type="entry name" value="PNISR"/>
    <property type="match status" value="1"/>
</dbReference>
<protein>
    <recommendedName>
        <fullName evidence="4">Arginine/serine-rich protein PNISR</fullName>
    </recommendedName>
</protein>
<name>A0A0L0BNV1_LUCCU</name>
<feature type="compositionally biased region" description="Acidic residues" evidence="1">
    <location>
        <begin position="261"/>
        <end position="270"/>
    </location>
</feature>
<feature type="compositionally biased region" description="Low complexity" evidence="1">
    <location>
        <begin position="623"/>
        <end position="648"/>
    </location>
</feature>
<evidence type="ECO:0000313" key="2">
    <source>
        <dbReference type="EMBL" id="KNC21732.1"/>
    </source>
</evidence>
<comment type="caution">
    <text evidence="2">The sequence shown here is derived from an EMBL/GenBank/DDBJ whole genome shotgun (WGS) entry which is preliminary data.</text>
</comment>
<dbReference type="PANTHER" id="PTHR31518">
    <property type="entry name" value="ARGININE/SERINE-RICH PROTEIN PNISR"/>
    <property type="match status" value="1"/>
</dbReference>
<dbReference type="InterPro" id="IPR031937">
    <property type="entry name" value="PNISR"/>
</dbReference>
<evidence type="ECO:0008006" key="4">
    <source>
        <dbReference type="Google" id="ProtNLM"/>
    </source>
</evidence>
<feature type="compositionally biased region" description="Basic and acidic residues" evidence="1">
    <location>
        <begin position="216"/>
        <end position="232"/>
    </location>
</feature>
<accession>A0A0L0BNV1</accession>
<feature type="region of interest" description="Disordered" evidence="1">
    <location>
        <begin position="216"/>
        <end position="277"/>
    </location>
</feature>
<feature type="compositionally biased region" description="Basic and acidic residues" evidence="1">
    <location>
        <begin position="740"/>
        <end position="750"/>
    </location>
</feature>
<feature type="region of interest" description="Disordered" evidence="1">
    <location>
        <begin position="582"/>
        <end position="765"/>
    </location>
</feature>
<proteinExistence type="predicted"/>
<keyword evidence="3" id="KW-1185">Reference proteome</keyword>